<evidence type="ECO:0000313" key="2">
    <source>
        <dbReference type="EMBL" id="KAF7406402.1"/>
    </source>
</evidence>
<comment type="caution">
    <text evidence="2">The sequence shown here is derived from an EMBL/GenBank/DDBJ whole genome shotgun (WGS) entry which is preliminary data.</text>
</comment>
<feature type="region of interest" description="Disordered" evidence="1">
    <location>
        <begin position="32"/>
        <end position="59"/>
    </location>
</feature>
<gene>
    <name evidence="2" type="ORF">HZH68_005771</name>
</gene>
<dbReference type="EMBL" id="JACSDZ010000004">
    <property type="protein sequence ID" value="KAF7406402.1"/>
    <property type="molecule type" value="Genomic_DNA"/>
</dbReference>
<accession>A0A834KH05</accession>
<protein>
    <submittedName>
        <fullName evidence="2">Uncharacterized protein</fullName>
    </submittedName>
</protein>
<reference evidence="2" key="1">
    <citation type="journal article" date="2020" name="G3 (Bethesda)">
        <title>High-Quality Assemblies for Three Invasive Social Wasps from the &lt;i&gt;Vespula&lt;/i&gt; Genus.</title>
        <authorList>
            <person name="Harrop T.W.R."/>
            <person name="Guhlin J."/>
            <person name="McLaughlin G.M."/>
            <person name="Permina E."/>
            <person name="Stockwell P."/>
            <person name="Gilligan J."/>
            <person name="Le Lec M.F."/>
            <person name="Gruber M.A.M."/>
            <person name="Quinn O."/>
            <person name="Lovegrove M."/>
            <person name="Duncan E.J."/>
            <person name="Remnant E.J."/>
            <person name="Van Eeckhoven J."/>
            <person name="Graham B."/>
            <person name="Knapp R.A."/>
            <person name="Langford K.W."/>
            <person name="Kronenberg Z."/>
            <person name="Press M.O."/>
            <person name="Eacker S.M."/>
            <person name="Wilson-Rankin E.E."/>
            <person name="Purcell J."/>
            <person name="Lester P.J."/>
            <person name="Dearden P.K."/>
        </authorList>
    </citation>
    <scope>NUCLEOTIDE SEQUENCE</scope>
    <source>
        <strain evidence="2">Linc-1</strain>
    </source>
</reference>
<dbReference type="AlphaFoldDB" id="A0A834KH05"/>
<dbReference type="Proteomes" id="UP000617340">
    <property type="component" value="Unassembled WGS sequence"/>
</dbReference>
<evidence type="ECO:0000256" key="1">
    <source>
        <dbReference type="SAM" id="MobiDB-lite"/>
    </source>
</evidence>
<organism evidence="2 3">
    <name type="scientific">Vespula germanica</name>
    <name type="common">German yellow jacket</name>
    <name type="synonym">Paravespula germanica</name>
    <dbReference type="NCBI Taxonomy" id="30212"/>
    <lineage>
        <taxon>Eukaryota</taxon>
        <taxon>Metazoa</taxon>
        <taxon>Ecdysozoa</taxon>
        <taxon>Arthropoda</taxon>
        <taxon>Hexapoda</taxon>
        <taxon>Insecta</taxon>
        <taxon>Pterygota</taxon>
        <taxon>Neoptera</taxon>
        <taxon>Endopterygota</taxon>
        <taxon>Hymenoptera</taxon>
        <taxon>Apocrita</taxon>
        <taxon>Aculeata</taxon>
        <taxon>Vespoidea</taxon>
        <taxon>Vespidae</taxon>
        <taxon>Vespinae</taxon>
        <taxon>Vespula</taxon>
    </lineage>
</organism>
<name>A0A834KH05_VESGE</name>
<keyword evidence="3" id="KW-1185">Reference proteome</keyword>
<evidence type="ECO:0000313" key="3">
    <source>
        <dbReference type="Proteomes" id="UP000617340"/>
    </source>
</evidence>
<proteinExistence type="predicted"/>
<sequence length="131" mass="15145">MSTANELGNEYLLDTRQLVGYETLILHRGSVSTGALPSKGKKRYEEEKEKEEKEEEEVVMVEEDNIKSNTNTNTTKLTSYDNCKTKHVNLVSWQDTFIDEDFNFVIVQVQNNNDDCIIDVVKFKHGMEYSK</sequence>